<dbReference type="GO" id="GO:0005886">
    <property type="term" value="C:plasma membrane"/>
    <property type="evidence" value="ECO:0007669"/>
    <property type="project" value="UniProtKB-SubCell"/>
</dbReference>
<evidence type="ECO:0000256" key="1">
    <source>
        <dbReference type="ARBA" id="ARBA00004651"/>
    </source>
</evidence>
<feature type="transmembrane region" description="Helical" evidence="9">
    <location>
        <begin position="185"/>
        <end position="208"/>
    </location>
</feature>
<feature type="transmembrane region" description="Helical" evidence="9">
    <location>
        <begin position="157"/>
        <end position="179"/>
    </location>
</feature>
<dbReference type="InterPro" id="IPR022813">
    <property type="entry name" value="SecD/SecF_arch_bac"/>
</dbReference>
<keyword evidence="3 9" id="KW-1003">Cell membrane</keyword>
<dbReference type="Pfam" id="PF07549">
    <property type="entry name" value="Sec_GG"/>
    <property type="match status" value="1"/>
</dbReference>
<dbReference type="InterPro" id="IPR048634">
    <property type="entry name" value="SecD_SecF_C"/>
</dbReference>
<evidence type="ECO:0000313" key="15">
    <source>
        <dbReference type="Proteomes" id="UP000193969"/>
    </source>
</evidence>
<evidence type="ECO:0000313" key="11">
    <source>
        <dbReference type="EMBL" id="OJH49688.1"/>
    </source>
</evidence>
<keyword evidence="15" id="KW-1185">Reference proteome</keyword>
<dbReference type="SUPFAM" id="SSF82866">
    <property type="entry name" value="Multidrug efflux transporter AcrB transmembrane domain"/>
    <property type="match status" value="1"/>
</dbReference>
<evidence type="ECO:0000256" key="8">
    <source>
        <dbReference type="ARBA" id="ARBA00023136"/>
    </source>
</evidence>
<dbReference type="RefSeq" id="WP_072358685.1">
    <property type="nucleotide sequence ID" value="NZ_FXBN01000001.1"/>
</dbReference>
<dbReference type="PANTHER" id="PTHR30081:SF8">
    <property type="entry name" value="PROTEIN TRANSLOCASE SUBUNIT SECF"/>
    <property type="match status" value="1"/>
</dbReference>
<dbReference type="Gene3D" id="1.20.1640.10">
    <property type="entry name" value="Multidrug efflux transporter AcrB transmembrane domain"/>
    <property type="match status" value="1"/>
</dbReference>
<dbReference type="GO" id="GO:0006605">
    <property type="term" value="P:protein targeting"/>
    <property type="evidence" value="ECO:0007669"/>
    <property type="project" value="UniProtKB-UniRule"/>
</dbReference>
<comment type="subcellular location">
    <subcellularLocation>
        <location evidence="1 9">Cell membrane</location>
        <topology evidence="1 9">Multi-pass membrane protein</topology>
    </subcellularLocation>
</comment>
<dbReference type="STRING" id="523843.SAMN06264941_0863"/>
<evidence type="ECO:0000313" key="14">
    <source>
        <dbReference type="Proteomes" id="UP000185713"/>
    </source>
</evidence>
<evidence type="ECO:0000256" key="3">
    <source>
        <dbReference type="ARBA" id="ARBA00022475"/>
    </source>
</evidence>
<dbReference type="OrthoDB" id="85411at2157"/>
<feature type="transmembrane region" description="Helical" evidence="9">
    <location>
        <begin position="262"/>
        <end position="281"/>
    </location>
</feature>
<feature type="transmembrane region" description="Helical" evidence="9">
    <location>
        <begin position="20"/>
        <end position="40"/>
    </location>
</feature>
<proteinExistence type="inferred from homology"/>
<evidence type="ECO:0000256" key="9">
    <source>
        <dbReference type="HAMAP-Rule" id="MF_01464"/>
    </source>
</evidence>
<dbReference type="EMBL" id="JWTK01000002">
    <property type="protein sequence ID" value="OJH49688.1"/>
    <property type="molecule type" value="Genomic_DNA"/>
</dbReference>
<dbReference type="AlphaFoldDB" id="A0A1L9C5K9"/>
<organism evidence="11 14">
    <name type="scientific">Methanohalophilus portucalensis FDF-1</name>
    <dbReference type="NCBI Taxonomy" id="523843"/>
    <lineage>
        <taxon>Archaea</taxon>
        <taxon>Methanobacteriati</taxon>
        <taxon>Methanobacteriota</taxon>
        <taxon>Stenosarchaea group</taxon>
        <taxon>Methanomicrobia</taxon>
        <taxon>Methanosarcinales</taxon>
        <taxon>Methanosarcinaceae</taxon>
        <taxon>Methanohalophilus</taxon>
    </lineage>
</organism>
<evidence type="ECO:0000259" key="10">
    <source>
        <dbReference type="Pfam" id="PF02355"/>
    </source>
</evidence>
<keyword evidence="6 9" id="KW-1133">Transmembrane helix</keyword>
<reference evidence="13" key="2">
    <citation type="submission" date="2017-04" db="EMBL/GenBank/DDBJ databases">
        <authorList>
            <person name="Afonso C.L."/>
            <person name="Miller P.J."/>
            <person name="Scott M.A."/>
            <person name="Spackman E."/>
            <person name="Goraichik I."/>
            <person name="Dimitrov K.M."/>
            <person name="Suarez D.L."/>
            <person name="Swayne D.E."/>
        </authorList>
    </citation>
    <scope>NUCLEOTIDE SEQUENCE [LARGE SCALE GENOMIC DNA]</scope>
    <source>
        <strain evidence="13">FDF-1</strain>
    </source>
</reference>
<keyword evidence="2 9" id="KW-0813">Transport</keyword>
<accession>A0A1L9C5K9</accession>
<keyword evidence="4 9" id="KW-0812">Transmembrane</keyword>
<dbReference type="Proteomes" id="UP000185713">
    <property type="component" value="Unassembled WGS sequence"/>
</dbReference>
<dbReference type="HAMAP" id="MF_01464_A">
    <property type="entry name" value="SecF_A"/>
    <property type="match status" value="1"/>
</dbReference>
<evidence type="ECO:0000256" key="5">
    <source>
        <dbReference type="ARBA" id="ARBA00022927"/>
    </source>
</evidence>
<feature type="domain" description="Protein export membrane protein SecD/SecF C-terminal" evidence="10">
    <location>
        <begin position="106"/>
        <end position="290"/>
    </location>
</feature>
<dbReference type="PANTHER" id="PTHR30081">
    <property type="entry name" value="PROTEIN-EXPORT MEMBRANE PROTEIN SEC"/>
    <property type="match status" value="1"/>
</dbReference>
<name>A0A1L9C5K9_9EURY</name>
<comment type="similarity">
    <text evidence="9">Belongs to the SecD/SecF family. SecF subfamily.</text>
</comment>
<feature type="transmembrane region" description="Helical" evidence="9">
    <location>
        <begin position="220"/>
        <end position="242"/>
    </location>
</feature>
<feature type="transmembrane region" description="Helical" evidence="9">
    <location>
        <begin position="131"/>
        <end position="150"/>
    </location>
</feature>
<dbReference type="NCBIfam" id="NF006354">
    <property type="entry name" value="PRK08578.1-2"/>
    <property type="match status" value="1"/>
</dbReference>
<keyword evidence="7 9" id="KW-0811">Translocation</keyword>
<evidence type="ECO:0000313" key="13">
    <source>
        <dbReference type="EMBL" id="SMH34592.1"/>
    </source>
</evidence>
<dbReference type="Proteomes" id="UP000278252">
    <property type="component" value="Unassembled WGS sequence"/>
</dbReference>
<dbReference type="InterPro" id="IPR024921">
    <property type="entry name" value="SecF_arc"/>
</dbReference>
<reference evidence="15" key="3">
    <citation type="submission" date="2017-04" db="EMBL/GenBank/DDBJ databases">
        <authorList>
            <person name="Varghese N."/>
            <person name="Submissions S."/>
        </authorList>
    </citation>
    <scope>NUCLEOTIDE SEQUENCE [LARGE SCALE GENOMIC DNA]</scope>
    <source>
        <strain evidence="15">FDF-1</strain>
    </source>
</reference>
<reference evidence="12 16" key="4">
    <citation type="submission" date="2018-10" db="EMBL/GenBank/DDBJ databases">
        <title>Cultivation of a novel Methanohalophilus strain from Kebrit Deep of the Red Sea and a genomic comparison of members of the genus Methanohalophilus.</title>
        <authorList>
            <person name="Guan Y."/>
            <person name="Ngugi D.K."/>
            <person name="Stingl U."/>
        </authorList>
    </citation>
    <scope>NUCLEOTIDE SEQUENCE [LARGE SCALE GENOMIC DNA]</scope>
    <source>
        <strain evidence="12 16">DSM 7471</strain>
    </source>
</reference>
<evidence type="ECO:0000313" key="16">
    <source>
        <dbReference type="Proteomes" id="UP000278252"/>
    </source>
</evidence>
<evidence type="ECO:0000313" key="12">
    <source>
        <dbReference type="EMBL" id="RNI13476.1"/>
    </source>
</evidence>
<dbReference type="EMBL" id="RJJH01000001">
    <property type="protein sequence ID" value="RNI13476.1"/>
    <property type="molecule type" value="Genomic_DNA"/>
</dbReference>
<comment type="function">
    <text evidence="9">Involved in protein export.</text>
</comment>
<evidence type="ECO:0000256" key="6">
    <source>
        <dbReference type="ARBA" id="ARBA00022989"/>
    </source>
</evidence>
<gene>
    <name evidence="9" type="primary">secF</name>
    <name evidence="12" type="ORF">EFE41_02545</name>
    <name evidence="11" type="ORF">MPF_0476</name>
    <name evidence="13" type="ORF">SAMN06264941_0863</name>
</gene>
<reference evidence="11 14" key="1">
    <citation type="submission" date="2014-12" db="EMBL/GenBank/DDBJ databases">
        <title>The genome sequence of Methanohalophilus portucalensis strain FDF1.</title>
        <authorList>
            <person name="Lai M.-C."/>
            <person name="Lai S.-J."/>
        </authorList>
    </citation>
    <scope>NUCLEOTIDE SEQUENCE [LARGE SCALE GENOMIC DNA]</scope>
    <source>
        <strain evidence="11 14">FDF-1</strain>
    </source>
</reference>
<sequence length="298" mass="32661">MSLIIGKFDNFIKSHTDRQIVAIPIAIFVIALLIMGFTYSTSGTPVNLGMEFKGGTMISFQTDESTGELESNYMDYPLVDIRKTGDRAVLQFGPMERNVQMEVEKDILSAYSSVEIQQVGAIYGEDLQFQALQALFLSLLGMSVVIFLVFRNFIPSLAVVISSISDICIAAALMTLAGVELSLGTVAALLMIIGYSVDSDVLLTTRMFKRRGSANEKISLAMHTGLTMTSTTLAAVVAMYIVSTYSYVLIPSLSQMTLLSDISIVLIFGLLADIINTWLLNTGIIRWYSKRNPQVVKS</sequence>
<dbReference type="Pfam" id="PF02355">
    <property type="entry name" value="SecD_SecF_C"/>
    <property type="match status" value="1"/>
</dbReference>
<dbReference type="Proteomes" id="UP000193969">
    <property type="component" value="Unassembled WGS sequence"/>
</dbReference>
<keyword evidence="5 9" id="KW-0653">Protein transport</keyword>
<comment type="subunit">
    <text evidence="9">Part of the protein translocation apparatus. Forms a complex with SecD.</text>
</comment>
<keyword evidence="8 9" id="KW-0472">Membrane</keyword>
<evidence type="ECO:0000256" key="4">
    <source>
        <dbReference type="ARBA" id="ARBA00022692"/>
    </source>
</evidence>
<dbReference type="GO" id="GO:0065002">
    <property type="term" value="P:intracellular protein transmembrane transport"/>
    <property type="evidence" value="ECO:0007669"/>
    <property type="project" value="UniProtKB-UniRule"/>
</dbReference>
<dbReference type="InterPro" id="IPR022646">
    <property type="entry name" value="SecD/SecF_CS"/>
</dbReference>
<protein>
    <recommendedName>
        <fullName evidence="9">Protein-export membrane protein SecF</fullName>
    </recommendedName>
</protein>
<evidence type="ECO:0000256" key="7">
    <source>
        <dbReference type="ARBA" id="ARBA00023010"/>
    </source>
</evidence>
<dbReference type="EMBL" id="FXBN01000001">
    <property type="protein sequence ID" value="SMH34592.1"/>
    <property type="molecule type" value="Genomic_DNA"/>
</dbReference>
<evidence type="ECO:0000256" key="2">
    <source>
        <dbReference type="ARBA" id="ARBA00022448"/>
    </source>
</evidence>